<evidence type="ECO:0000256" key="1">
    <source>
        <dbReference type="SAM" id="MobiDB-lite"/>
    </source>
</evidence>
<proteinExistence type="predicted"/>
<dbReference type="RefSeq" id="XP_013280659.1">
    <property type="nucleotide sequence ID" value="XM_013425205.1"/>
</dbReference>
<dbReference type="Proteomes" id="UP000053029">
    <property type="component" value="Unassembled WGS sequence"/>
</dbReference>
<gene>
    <name evidence="2" type="ORF">Z517_09295</name>
</gene>
<organism evidence="2 3">
    <name type="scientific">Fonsecaea pedrosoi CBS 271.37</name>
    <dbReference type="NCBI Taxonomy" id="1442368"/>
    <lineage>
        <taxon>Eukaryota</taxon>
        <taxon>Fungi</taxon>
        <taxon>Dikarya</taxon>
        <taxon>Ascomycota</taxon>
        <taxon>Pezizomycotina</taxon>
        <taxon>Eurotiomycetes</taxon>
        <taxon>Chaetothyriomycetidae</taxon>
        <taxon>Chaetothyriales</taxon>
        <taxon>Herpotrichiellaceae</taxon>
        <taxon>Fonsecaea</taxon>
    </lineage>
</organism>
<dbReference type="AlphaFoldDB" id="A0A0D2DGN6"/>
<reference evidence="2 3" key="1">
    <citation type="submission" date="2015-01" db="EMBL/GenBank/DDBJ databases">
        <title>The Genome Sequence of Fonsecaea pedrosoi CBS 271.37.</title>
        <authorList>
            <consortium name="The Broad Institute Genomics Platform"/>
            <person name="Cuomo C."/>
            <person name="de Hoog S."/>
            <person name="Gorbushina A."/>
            <person name="Stielow B."/>
            <person name="Teixiera M."/>
            <person name="Abouelleil A."/>
            <person name="Chapman S.B."/>
            <person name="Priest M."/>
            <person name="Young S.K."/>
            <person name="Wortman J."/>
            <person name="Nusbaum C."/>
            <person name="Birren B."/>
        </authorList>
    </citation>
    <scope>NUCLEOTIDE SEQUENCE [LARGE SCALE GENOMIC DNA]</scope>
    <source>
        <strain evidence="2 3">CBS 271.37</strain>
    </source>
</reference>
<sequence length="229" mass="25849">MELIPPRPPSLETERRSPSMVKRPTSQHHGFTGSLLALGCLPSIRQTTDPQSRTIWKKSRADGMAAAVQEEDEWSRGPSSFQVRSQMAHDDAAGPVVAESDRVFGLGDLARPRVCEAFLKRWSWNSSTQSRSKRQSRASIVNHCTIDSRSRGLRRGFVPRHEHVSHHIVVHVFKQLLRSVDSKLPDADHEEFISSKHSTDDFGVHLLFRSFQLDTVFHDDFNQTGTGSE</sequence>
<dbReference type="GeneID" id="25308785"/>
<feature type="region of interest" description="Disordered" evidence="1">
    <location>
        <begin position="1"/>
        <end position="30"/>
    </location>
</feature>
<accession>A0A0D2DGN6</accession>
<dbReference type="EMBL" id="KN846974">
    <property type="protein sequence ID" value="KIW76851.1"/>
    <property type="molecule type" value="Genomic_DNA"/>
</dbReference>
<evidence type="ECO:0000313" key="3">
    <source>
        <dbReference type="Proteomes" id="UP000053029"/>
    </source>
</evidence>
<protein>
    <submittedName>
        <fullName evidence="2">Uncharacterized protein</fullName>
    </submittedName>
</protein>
<dbReference type="HOGENOM" id="CLU_1209858_0_0_1"/>
<dbReference type="VEuPathDB" id="FungiDB:Z517_09295"/>
<keyword evidence="3" id="KW-1185">Reference proteome</keyword>
<evidence type="ECO:0000313" key="2">
    <source>
        <dbReference type="EMBL" id="KIW76851.1"/>
    </source>
</evidence>
<name>A0A0D2DGN6_9EURO</name>